<protein>
    <submittedName>
        <fullName evidence="1">Uncharacterized protein</fullName>
    </submittedName>
</protein>
<name>A0A9Q5GCG8_CLOBE</name>
<dbReference type="AlphaFoldDB" id="A0A9Q5GCG8"/>
<sequence length="31" mass="3677">MKLRYKNKYDIVIATGQTTIPMIFKQEVIFS</sequence>
<evidence type="ECO:0000313" key="2">
    <source>
        <dbReference type="Proteomes" id="UP000821656"/>
    </source>
</evidence>
<comment type="caution">
    <text evidence="1">The sequence shown here is derived from an EMBL/GenBank/DDBJ whole genome shotgun (WGS) entry which is preliminary data.</text>
</comment>
<dbReference type="Proteomes" id="UP000821656">
    <property type="component" value="Unassembled WGS sequence"/>
</dbReference>
<organism evidence="1 2">
    <name type="scientific">Clostridium beijerinckii</name>
    <name type="common">Clostridium MP</name>
    <dbReference type="NCBI Taxonomy" id="1520"/>
    <lineage>
        <taxon>Bacteria</taxon>
        <taxon>Bacillati</taxon>
        <taxon>Bacillota</taxon>
        <taxon>Clostridia</taxon>
        <taxon>Eubacteriales</taxon>
        <taxon>Clostridiaceae</taxon>
        <taxon>Clostridium</taxon>
    </lineage>
</organism>
<accession>A0A9Q5GCG8</accession>
<reference evidence="1" key="1">
    <citation type="submission" date="2020-05" db="EMBL/GenBank/DDBJ databases">
        <title>Genomic insights into acetone-butanol-ethanol (ABE) fermentation by sequencing solventogenic clostridia strains.</title>
        <authorList>
            <person name="Brown S."/>
        </authorList>
    </citation>
    <scope>NUCLEOTIDE SEQUENCE</scope>
    <source>
        <strain evidence="1">DJ126</strain>
    </source>
</reference>
<evidence type="ECO:0000313" key="1">
    <source>
        <dbReference type="EMBL" id="NRV09117.1"/>
    </source>
</evidence>
<gene>
    <name evidence="1" type="ORF">DFH45_002080</name>
</gene>
<proteinExistence type="predicted"/>
<dbReference type="EMBL" id="JABSXK010000001">
    <property type="protein sequence ID" value="NRV09117.1"/>
    <property type="molecule type" value="Genomic_DNA"/>
</dbReference>